<dbReference type="CDD" id="cd00086">
    <property type="entry name" value="homeodomain"/>
    <property type="match status" value="1"/>
</dbReference>
<organism evidence="12 13">
    <name type="scientific">Brassica cretica</name>
    <name type="common">Mustard</name>
    <dbReference type="NCBI Taxonomy" id="69181"/>
    <lineage>
        <taxon>Eukaryota</taxon>
        <taxon>Viridiplantae</taxon>
        <taxon>Streptophyta</taxon>
        <taxon>Embryophyta</taxon>
        <taxon>Tracheophyta</taxon>
        <taxon>Spermatophyta</taxon>
        <taxon>Magnoliopsida</taxon>
        <taxon>eudicotyledons</taxon>
        <taxon>Gunneridae</taxon>
        <taxon>Pentapetalae</taxon>
        <taxon>rosids</taxon>
        <taxon>malvids</taxon>
        <taxon>Brassicales</taxon>
        <taxon>Brassicaceae</taxon>
        <taxon>Brassiceae</taxon>
        <taxon>Brassica</taxon>
    </lineage>
</organism>
<reference evidence="12 13" key="1">
    <citation type="journal article" date="2020" name="BMC Genomics">
        <title>Intraspecific diversification of the crop wild relative Brassica cretica Lam. using demographic model selection.</title>
        <authorList>
            <person name="Kioukis A."/>
            <person name="Michalopoulou V.A."/>
            <person name="Briers L."/>
            <person name="Pirintsos S."/>
            <person name="Studholme D.J."/>
            <person name="Pavlidis P."/>
            <person name="Sarris P.F."/>
        </authorList>
    </citation>
    <scope>NUCLEOTIDE SEQUENCE [LARGE SCALE GENOMIC DNA]</scope>
    <source>
        <strain evidence="13">cv. PFS-1207/04</strain>
    </source>
</reference>
<keyword evidence="4 9" id="KW-0238">DNA-binding</keyword>
<comment type="subcellular location">
    <subcellularLocation>
        <location evidence="1 9 10">Nucleus</location>
    </subcellularLocation>
</comment>
<evidence type="ECO:0000256" key="8">
    <source>
        <dbReference type="ARBA" id="ARBA00024040"/>
    </source>
</evidence>
<evidence type="ECO:0000256" key="1">
    <source>
        <dbReference type="ARBA" id="ARBA00004123"/>
    </source>
</evidence>
<evidence type="ECO:0000313" key="13">
    <source>
        <dbReference type="Proteomes" id="UP000266723"/>
    </source>
</evidence>
<keyword evidence="2" id="KW-0217">Developmental protein</keyword>
<evidence type="ECO:0000259" key="11">
    <source>
        <dbReference type="PROSITE" id="PS50071"/>
    </source>
</evidence>
<evidence type="ECO:0000256" key="5">
    <source>
        <dbReference type="ARBA" id="ARBA00023155"/>
    </source>
</evidence>
<protein>
    <recommendedName>
        <fullName evidence="11">Homeobox domain-containing protein</fullName>
    </recommendedName>
</protein>
<keyword evidence="6" id="KW-0804">Transcription</keyword>
<keyword evidence="3" id="KW-0805">Transcription regulation</keyword>
<proteinExistence type="inferred from homology"/>
<evidence type="ECO:0000256" key="9">
    <source>
        <dbReference type="PROSITE-ProRule" id="PRU00108"/>
    </source>
</evidence>
<dbReference type="PANTHER" id="PTHR45940">
    <property type="entry name" value="WUSCHEL-RELATED HOMEOBOX 1-RELATED"/>
    <property type="match status" value="1"/>
</dbReference>
<accession>A0ABQ7DSU8</accession>
<dbReference type="Proteomes" id="UP000266723">
    <property type="component" value="Unassembled WGS sequence"/>
</dbReference>
<dbReference type="SMART" id="SM00389">
    <property type="entry name" value="HOX"/>
    <property type="match status" value="1"/>
</dbReference>
<keyword evidence="5 9" id="KW-0371">Homeobox</keyword>
<evidence type="ECO:0000256" key="7">
    <source>
        <dbReference type="ARBA" id="ARBA00023242"/>
    </source>
</evidence>
<keyword evidence="13" id="KW-1185">Reference proteome</keyword>
<dbReference type="InterPro" id="IPR044555">
    <property type="entry name" value="WUSCHEL-like"/>
</dbReference>
<comment type="caution">
    <text evidence="12">The sequence shown here is derived from an EMBL/GenBank/DDBJ whole genome shotgun (WGS) entry which is preliminary data.</text>
</comment>
<evidence type="ECO:0000256" key="2">
    <source>
        <dbReference type="ARBA" id="ARBA00022473"/>
    </source>
</evidence>
<feature type="DNA-binding region" description="Homeobox" evidence="9">
    <location>
        <begin position="14"/>
        <end position="68"/>
    </location>
</feature>
<name>A0ABQ7DSU8_BRACR</name>
<dbReference type="EMBL" id="QGKV02000649">
    <property type="protein sequence ID" value="KAF3580450.1"/>
    <property type="molecule type" value="Genomic_DNA"/>
</dbReference>
<keyword evidence="7 9" id="KW-0539">Nucleus</keyword>
<dbReference type="SUPFAM" id="SSF46689">
    <property type="entry name" value="Homeodomain-like"/>
    <property type="match status" value="1"/>
</dbReference>
<dbReference type="InterPro" id="IPR001356">
    <property type="entry name" value="HD"/>
</dbReference>
<dbReference type="Pfam" id="PF00046">
    <property type="entry name" value="Homeodomain"/>
    <property type="match status" value="1"/>
</dbReference>
<sequence length="249" mass="28850">MSPVAATRWCPTPEQLMLLEEMYRSGIRTPNAVQIQQITAHLAFYGRIEGKNVFYWFQNHKARDRQKLRKKLAKQLHQQQLQLQQIQLQQIQPKPISMMSQPLSNIIDHHNHYHHHYNHHRPYDHMSFACCSQPSPICLSHQVCNILNCLLFFWGIGVEAQSKVVSEHYCNKSGGDEMLMQKPITGQNTSYGRDWMMMMDMGPRPSYPSSSSVPVPYCNMMMNSPKIPLKTLELFPISSINSKHDSSKL</sequence>
<evidence type="ECO:0000256" key="6">
    <source>
        <dbReference type="ARBA" id="ARBA00023163"/>
    </source>
</evidence>
<dbReference type="PANTHER" id="PTHR45940:SF42">
    <property type="entry name" value="WUSCHEL-RELATED HOMEOBOX 3"/>
    <property type="match status" value="1"/>
</dbReference>
<feature type="domain" description="Homeobox" evidence="11">
    <location>
        <begin position="12"/>
        <end position="67"/>
    </location>
</feature>
<evidence type="ECO:0000256" key="10">
    <source>
        <dbReference type="RuleBase" id="RU000682"/>
    </source>
</evidence>
<evidence type="ECO:0000256" key="3">
    <source>
        <dbReference type="ARBA" id="ARBA00023015"/>
    </source>
</evidence>
<evidence type="ECO:0000256" key="4">
    <source>
        <dbReference type="ARBA" id="ARBA00023125"/>
    </source>
</evidence>
<dbReference type="PROSITE" id="PS50071">
    <property type="entry name" value="HOMEOBOX_2"/>
    <property type="match status" value="1"/>
</dbReference>
<dbReference type="InterPro" id="IPR009057">
    <property type="entry name" value="Homeodomain-like_sf"/>
</dbReference>
<evidence type="ECO:0000313" key="12">
    <source>
        <dbReference type="EMBL" id="KAF3580450.1"/>
    </source>
</evidence>
<comment type="similarity">
    <text evidence="8">Belongs to the WUS homeobox family.</text>
</comment>
<dbReference type="Gene3D" id="1.10.10.60">
    <property type="entry name" value="Homeodomain-like"/>
    <property type="match status" value="1"/>
</dbReference>
<gene>
    <name evidence="12" type="ORF">DY000_02034646</name>
</gene>